<evidence type="ECO:0000313" key="1">
    <source>
        <dbReference type="EMBL" id="STX51469.1"/>
    </source>
</evidence>
<accession>A0A378JMN9</accession>
<keyword evidence="2" id="KW-1185">Reference proteome</keyword>
<proteinExistence type="predicted"/>
<dbReference type="AlphaFoldDB" id="A0A378JMN9"/>
<name>A0A378JMN9_9GAMM</name>
<reference evidence="1 2" key="1">
    <citation type="submission" date="2018-06" db="EMBL/GenBank/DDBJ databases">
        <authorList>
            <consortium name="Pathogen Informatics"/>
            <person name="Doyle S."/>
        </authorList>
    </citation>
    <scope>NUCLEOTIDE SEQUENCE [LARGE SCALE GENOMIC DNA]</scope>
    <source>
        <strain evidence="1 2">NCTC13316</strain>
    </source>
</reference>
<dbReference type="Proteomes" id="UP000254794">
    <property type="component" value="Unassembled WGS sequence"/>
</dbReference>
<protein>
    <submittedName>
        <fullName evidence="1">Uncharacterized protein</fullName>
    </submittedName>
</protein>
<gene>
    <name evidence="1" type="ORF">NCTC13316_01564</name>
</gene>
<evidence type="ECO:0000313" key="2">
    <source>
        <dbReference type="Proteomes" id="UP000254794"/>
    </source>
</evidence>
<organism evidence="1 2">
    <name type="scientific">Legionella busanensis</name>
    <dbReference type="NCBI Taxonomy" id="190655"/>
    <lineage>
        <taxon>Bacteria</taxon>
        <taxon>Pseudomonadati</taxon>
        <taxon>Pseudomonadota</taxon>
        <taxon>Gammaproteobacteria</taxon>
        <taxon>Legionellales</taxon>
        <taxon>Legionellaceae</taxon>
        <taxon>Legionella</taxon>
    </lineage>
</organism>
<dbReference type="EMBL" id="UGOD01000001">
    <property type="protein sequence ID" value="STX51469.1"/>
    <property type="molecule type" value="Genomic_DNA"/>
</dbReference>
<sequence>MESFEKVILLSNEKSFLRNISIKSLEQWERALLKDLNFNVQVDEDEAIRLLQPHKIDLPLK</sequence>
<dbReference type="RefSeq" id="WP_115331104.1">
    <property type="nucleotide sequence ID" value="NZ_CAAAHP010000001.1"/>
</dbReference>